<evidence type="ECO:0008006" key="3">
    <source>
        <dbReference type="Google" id="ProtNLM"/>
    </source>
</evidence>
<comment type="caution">
    <text evidence="1">The sequence shown here is derived from an EMBL/GenBank/DDBJ whole genome shotgun (WGS) entry which is preliminary data.</text>
</comment>
<proteinExistence type="predicted"/>
<evidence type="ECO:0000313" key="2">
    <source>
        <dbReference type="Proteomes" id="UP000027337"/>
    </source>
</evidence>
<dbReference type="AlphaFoldDB" id="A0A061SNG2"/>
<sequence length="171" mass="19279">MPFLLLILSALGGAIWWWVRNNPRDALHVASDVATTVKNAPRKLAFRRQTNAHPVEGIDDHRIAICAIAQAFIELDDLPTREQRDKLHVLLRSRMQTSEEEAQEMEVLGRWLITQCDGAKPAISRLGRRLHKIDGNASWGLLQEILMDLVDGTLTYGQIGAIEDLKLALRK</sequence>
<reference evidence="1 2" key="1">
    <citation type="journal article" date="2014" name="Genome Announc.">
        <title>Draft Genome Sequences of Two Isolates of the Roseobacter Group, Sulfitobacter sp. Strains 3SOLIMAR09 and 1FIGIMAR09, from Harbors of Mallorca Island (Mediterranean Sea).</title>
        <authorList>
            <person name="Mas-Llado M."/>
            <person name="Pina-Villalonga J.M."/>
            <person name="Brunet-Galmes I."/>
            <person name="Nogales B."/>
            <person name="Bosch R."/>
        </authorList>
    </citation>
    <scope>NUCLEOTIDE SEQUENCE [LARGE SCALE GENOMIC DNA]</scope>
    <source>
        <strain evidence="1 2">1FIGIMAR09</strain>
    </source>
</reference>
<dbReference type="EMBL" id="JEMU01000012">
    <property type="protein sequence ID" value="KAJ02402.1"/>
    <property type="molecule type" value="Genomic_DNA"/>
</dbReference>
<name>A0A061SNG2_9RHOB</name>
<dbReference type="STRING" id="83219.PM02_14440"/>
<keyword evidence="2" id="KW-1185">Reference proteome</keyword>
<accession>A0A061SNG2</accession>
<organism evidence="1 2">
    <name type="scientific">Sulfitobacter mediterraneus</name>
    <dbReference type="NCBI Taxonomy" id="83219"/>
    <lineage>
        <taxon>Bacteria</taxon>
        <taxon>Pseudomonadati</taxon>
        <taxon>Pseudomonadota</taxon>
        <taxon>Alphaproteobacteria</taxon>
        <taxon>Rhodobacterales</taxon>
        <taxon>Roseobacteraceae</taxon>
        <taxon>Sulfitobacter</taxon>
    </lineage>
</organism>
<protein>
    <recommendedName>
        <fullName evidence="3">Co-chaperone DjlA N-terminal domain-containing protein</fullName>
    </recommendedName>
</protein>
<dbReference type="RefSeq" id="WP_037909688.1">
    <property type="nucleotide sequence ID" value="NZ_JEMU01000012.1"/>
</dbReference>
<evidence type="ECO:0000313" key="1">
    <source>
        <dbReference type="EMBL" id="KAJ02402.1"/>
    </source>
</evidence>
<gene>
    <name evidence="1" type="ORF">PM02_14440</name>
</gene>
<dbReference type="Proteomes" id="UP000027337">
    <property type="component" value="Unassembled WGS sequence"/>
</dbReference>
<dbReference type="eggNOG" id="ENOG502ZBJE">
    <property type="taxonomic scope" value="Bacteria"/>
</dbReference>